<proteinExistence type="predicted"/>
<evidence type="ECO:0000313" key="2">
    <source>
        <dbReference type="Proteomes" id="UP001500827"/>
    </source>
</evidence>
<keyword evidence="2" id="KW-1185">Reference proteome</keyword>
<dbReference type="EMBL" id="BAABBM010000001">
    <property type="protein sequence ID" value="GAA3901090.1"/>
    <property type="molecule type" value="Genomic_DNA"/>
</dbReference>
<protein>
    <submittedName>
        <fullName evidence="1">Uncharacterized protein</fullName>
    </submittedName>
</protein>
<name>A0ABP7LHX4_9SPHN</name>
<dbReference type="Proteomes" id="UP001500827">
    <property type="component" value="Unassembled WGS sequence"/>
</dbReference>
<comment type="caution">
    <text evidence="1">The sequence shown here is derived from an EMBL/GenBank/DDBJ whole genome shotgun (WGS) entry which is preliminary data.</text>
</comment>
<accession>A0ABP7LHX4</accession>
<organism evidence="1 2">
    <name type="scientific">Sphingomonas limnosediminicola</name>
    <dbReference type="NCBI Taxonomy" id="940133"/>
    <lineage>
        <taxon>Bacteria</taxon>
        <taxon>Pseudomonadati</taxon>
        <taxon>Pseudomonadota</taxon>
        <taxon>Alphaproteobacteria</taxon>
        <taxon>Sphingomonadales</taxon>
        <taxon>Sphingomonadaceae</taxon>
        <taxon>Sphingomonas</taxon>
    </lineage>
</organism>
<gene>
    <name evidence="1" type="ORF">GCM10022276_19860</name>
</gene>
<sequence length="83" mass="9628">MTLKSLASRLSKLEGRSADEDASHASGMQWLRDTLAAFEERDGPRPPRTAEDDLRFNEHMRWLAERNPDLQKDLHLWLKSVPE</sequence>
<evidence type="ECO:0000313" key="1">
    <source>
        <dbReference type="EMBL" id="GAA3901090.1"/>
    </source>
</evidence>
<reference evidence="2" key="1">
    <citation type="journal article" date="2019" name="Int. J. Syst. Evol. Microbiol.">
        <title>The Global Catalogue of Microorganisms (GCM) 10K type strain sequencing project: providing services to taxonomists for standard genome sequencing and annotation.</title>
        <authorList>
            <consortium name="The Broad Institute Genomics Platform"/>
            <consortium name="The Broad Institute Genome Sequencing Center for Infectious Disease"/>
            <person name="Wu L."/>
            <person name="Ma J."/>
        </authorList>
    </citation>
    <scope>NUCLEOTIDE SEQUENCE [LARGE SCALE GENOMIC DNA]</scope>
    <source>
        <strain evidence="2">JCM 17543</strain>
    </source>
</reference>